<evidence type="ECO:0000256" key="2">
    <source>
        <dbReference type="ARBA" id="ARBA00023136"/>
    </source>
</evidence>
<dbReference type="RefSeq" id="WP_066332212.1">
    <property type="nucleotide sequence ID" value="NZ_CP017688.1"/>
</dbReference>
<keyword evidence="2" id="KW-0472">Membrane</keyword>
<dbReference type="STRING" id="1763534.GCA_001831475_02595"/>
<protein>
    <recommendedName>
        <fullName evidence="5">Outer membrane protein beta-barrel domain-containing protein</fullName>
    </recommendedName>
</protein>
<dbReference type="OrthoDB" id="8764943at2"/>
<evidence type="ECO:0000313" key="7">
    <source>
        <dbReference type="Proteomes" id="UP000093510"/>
    </source>
</evidence>
<evidence type="ECO:0000256" key="3">
    <source>
        <dbReference type="ARBA" id="ARBA00023237"/>
    </source>
</evidence>
<dbReference type="GO" id="GO:0009279">
    <property type="term" value="C:cell outer membrane"/>
    <property type="evidence" value="ECO:0007669"/>
    <property type="project" value="UniProtKB-SubCell"/>
</dbReference>
<feature type="region of interest" description="Disordered" evidence="4">
    <location>
        <begin position="723"/>
        <end position="746"/>
    </location>
</feature>
<dbReference type="InterPro" id="IPR037066">
    <property type="entry name" value="Plug_dom_sf"/>
</dbReference>
<reference evidence="6 7" key="1">
    <citation type="submission" date="2016-03" db="EMBL/GenBank/DDBJ databases">
        <authorList>
            <person name="Ploux O."/>
        </authorList>
    </citation>
    <scope>NUCLEOTIDE SEQUENCE [LARGE SCALE GENOMIC DNA]</scope>
    <source>
        <strain evidence="6 7">LPB0076</strain>
    </source>
</reference>
<dbReference type="AlphaFoldDB" id="A0A1B9E7H8"/>
<dbReference type="InterPro" id="IPR041700">
    <property type="entry name" value="OMP_b-brl_3"/>
</dbReference>
<evidence type="ECO:0000256" key="1">
    <source>
        <dbReference type="ARBA" id="ARBA00004442"/>
    </source>
</evidence>
<dbReference type="SUPFAM" id="SSF56935">
    <property type="entry name" value="Porins"/>
    <property type="match status" value="1"/>
</dbReference>
<dbReference type="PANTHER" id="PTHR40980">
    <property type="entry name" value="PLUG DOMAIN-CONTAINING PROTEIN"/>
    <property type="match status" value="1"/>
</dbReference>
<dbReference type="Pfam" id="PF14905">
    <property type="entry name" value="OMP_b-brl_3"/>
    <property type="match status" value="1"/>
</dbReference>
<accession>A0A1B9E7H8</accession>
<dbReference type="PANTHER" id="PTHR40980:SF4">
    <property type="entry name" value="TONB-DEPENDENT RECEPTOR-LIKE BETA-BARREL DOMAIN-CONTAINING PROTEIN"/>
    <property type="match status" value="1"/>
</dbReference>
<dbReference type="EMBL" id="LVEP01000013">
    <property type="protein sequence ID" value="OCB77904.1"/>
    <property type="molecule type" value="Genomic_DNA"/>
</dbReference>
<organism evidence="6 7">
    <name type="scientific">Flavobacterium crassostreae</name>
    <dbReference type="NCBI Taxonomy" id="1763534"/>
    <lineage>
        <taxon>Bacteria</taxon>
        <taxon>Pseudomonadati</taxon>
        <taxon>Bacteroidota</taxon>
        <taxon>Flavobacteriia</taxon>
        <taxon>Flavobacteriales</taxon>
        <taxon>Flavobacteriaceae</taxon>
        <taxon>Flavobacterium</taxon>
    </lineage>
</organism>
<feature type="compositionally biased region" description="Basic and acidic residues" evidence="4">
    <location>
        <begin position="725"/>
        <end position="739"/>
    </location>
</feature>
<keyword evidence="7" id="KW-1185">Reference proteome</keyword>
<comment type="subcellular location">
    <subcellularLocation>
        <location evidence="1">Cell outer membrane</location>
    </subcellularLocation>
</comment>
<dbReference type="InterPro" id="IPR036942">
    <property type="entry name" value="Beta-barrel_TonB_sf"/>
</dbReference>
<evidence type="ECO:0000256" key="4">
    <source>
        <dbReference type="SAM" id="MobiDB-lite"/>
    </source>
</evidence>
<evidence type="ECO:0000259" key="5">
    <source>
        <dbReference type="Pfam" id="PF14905"/>
    </source>
</evidence>
<gene>
    <name evidence="6" type="ORF">LPBF_02850</name>
</gene>
<evidence type="ECO:0000313" key="6">
    <source>
        <dbReference type="EMBL" id="OCB77904.1"/>
    </source>
</evidence>
<dbReference type="Gene3D" id="2.40.170.20">
    <property type="entry name" value="TonB-dependent receptor, beta-barrel domain"/>
    <property type="match status" value="1"/>
</dbReference>
<comment type="caution">
    <text evidence="6">The sequence shown here is derived from an EMBL/GenBank/DDBJ whole genome shotgun (WGS) entry which is preliminary data.</text>
</comment>
<dbReference type="Gene3D" id="2.170.130.10">
    <property type="entry name" value="TonB-dependent receptor, plug domain"/>
    <property type="match status" value="1"/>
</dbReference>
<sequence>MKNKKNDQSKKTMTKAYLLTLFLIFFLPNIKIYSQLIIQDSLKVIAEKQLKEVVIHGTKKPTLEAKSDKFIFNVENSSLVDGNNVLNVLEQTPLLNVDETSGINIMGFQKAAVYINSRKSVLTGKDLLDYLKNMPADNIVKIEIITTPSAKYDATDGGVINLILKRLETDGWKGSISLTNKQKRMNSTSKSGYLNYHKNKFSQSTTLYIGKDNTLVYDYNINKMYSDNSKQIIDSEKNTKDFHLGGTTALDYELNEKNLIGGVFELHYAKENNHIFNDNYTILNDNTENNKYLSNNNNDEIGKMVSGNLFYKLNEERTEKSLDLNFDWTYYSINKNNVLNTYLSENQNQWTYANLIKTEETKNNYAFKIDYAQPIAKTGYNLEIGSKINFLAIKNPYIFNNWNGNQFIIDLATTNKFNYNENINAIYFNINKQYLNKINLKLGLRIENTNTNTLQESDQINNNHNYTNWLPYVNLNYKINTKNNLTISYKKSILRPFPNEMNPFINYININNLSVGNTYLKVEDTENYKLTYIYKKAYSFISYYQKTSNFINNSIYQEGSTFITKPINLNGFMHEYYLGINVSQALFKNKINLNISTGVSVFDNSEIEKQNNIKLNGGDFYRLKLSFNYKDILKTSLNLDAYLSFVSPSNYANFTINDPSYRTAFNLNKKFEKQNIKIKINVNDPFNIYKWRTTFYSPIGAFGTNKQRDFRGISVSITKQFGNNKSKDTEKTESEKGRIETGQSTK</sequence>
<feature type="domain" description="Outer membrane protein beta-barrel" evidence="5">
    <location>
        <begin position="318"/>
        <end position="718"/>
    </location>
</feature>
<keyword evidence="3" id="KW-0998">Cell outer membrane</keyword>
<name>A0A1B9E7H8_9FLAO</name>
<proteinExistence type="predicted"/>
<dbReference type="Proteomes" id="UP000093510">
    <property type="component" value="Unassembled WGS sequence"/>
</dbReference>